<dbReference type="SMART" id="SM00235">
    <property type="entry name" value="ZnMc"/>
    <property type="match status" value="1"/>
</dbReference>
<dbReference type="PROSITE" id="PS51864">
    <property type="entry name" value="ASTACIN"/>
    <property type="match status" value="1"/>
</dbReference>
<dbReference type="STRING" id="937777.Deipe_2674"/>
<feature type="chain" id="PRO_5003939569" evidence="2">
    <location>
        <begin position="24"/>
        <end position="361"/>
    </location>
</feature>
<keyword evidence="1" id="KW-0378">Hydrolase</keyword>
<dbReference type="Proteomes" id="UP000010467">
    <property type="component" value="Chromosome"/>
</dbReference>
<keyword evidence="2" id="KW-0732">Signal</keyword>
<dbReference type="RefSeq" id="WP_015236441.1">
    <property type="nucleotide sequence ID" value="NC_019793.1"/>
</dbReference>
<keyword evidence="5" id="KW-1185">Reference proteome</keyword>
<evidence type="ECO:0000256" key="2">
    <source>
        <dbReference type="SAM" id="SignalP"/>
    </source>
</evidence>
<dbReference type="KEGG" id="dpd:Deipe_2674"/>
<feature type="binding site" evidence="1">
    <location>
        <position position="255"/>
    </location>
    <ligand>
        <name>Zn(2+)</name>
        <dbReference type="ChEBI" id="CHEBI:29105"/>
        <note>catalytic</note>
    </ligand>
</feature>
<dbReference type="EMBL" id="CP003382">
    <property type="protein sequence ID" value="AFZ68139.1"/>
    <property type="molecule type" value="Genomic_DNA"/>
</dbReference>
<keyword evidence="1" id="KW-0862">Zinc</keyword>
<organism evidence="4 5">
    <name type="scientific">Deinococcus peraridilitoris (strain DSM 19664 / LMG 22246 / CIP 109416 / KR-200)</name>
    <dbReference type="NCBI Taxonomy" id="937777"/>
    <lineage>
        <taxon>Bacteria</taxon>
        <taxon>Thermotogati</taxon>
        <taxon>Deinococcota</taxon>
        <taxon>Deinococci</taxon>
        <taxon>Deinococcales</taxon>
        <taxon>Deinococcaceae</taxon>
        <taxon>Deinococcus</taxon>
    </lineage>
</organism>
<protein>
    <submittedName>
        <fullName evidence="4">Astacin (Peptidase family M12A)</fullName>
    </submittedName>
</protein>
<reference evidence="5" key="1">
    <citation type="submission" date="2012-03" db="EMBL/GenBank/DDBJ databases">
        <title>Complete sequence of chromosome of Deinococcus peraridilitoris DSM 19664.</title>
        <authorList>
            <person name="Lucas S."/>
            <person name="Copeland A."/>
            <person name="Lapidus A."/>
            <person name="Glavina del Rio T."/>
            <person name="Dalin E."/>
            <person name="Tice H."/>
            <person name="Bruce D."/>
            <person name="Goodwin L."/>
            <person name="Pitluck S."/>
            <person name="Peters L."/>
            <person name="Mikhailova N."/>
            <person name="Lu M."/>
            <person name="Kyrpides N."/>
            <person name="Mavromatis K."/>
            <person name="Ivanova N."/>
            <person name="Brettin T."/>
            <person name="Detter J.C."/>
            <person name="Han C."/>
            <person name="Larimer F."/>
            <person name="Land M."/>
            <person name="Hauser L."/>
            <person name="Markowitz V."/>
            <person name="Cheng J.-F."/>
            <person name="Hugenholtz P."/>
            <person name="Woyke T."/>
            <person name="Wu D."/>
            <person name="Pukall R."/>
            <person name="Steenblock K."/>
            <person name="Brambilla E."/>
            <person name="Klenk H.-P."/>
            <person name="Eisen J.A."/>
        </authorList>
    </citation>
    <scope>NUCLEOTIDE SEQUENCE [LARGE SCALE GENOMIC DNA]</scope>
    <source>
        <strain evidence="5">DSM 19664 / LMG 22246 / CIP 109416 / KR-200</strain>
    </source>
</reference>
<dbReference type="InterPro" id="IPR006026">
    <property type="entry name" value="Peptidase_Metallo"/>
</dbReference>
<dbReference type="InterPro" id="IPR024079">
    <property type="entry name" value="MetalloPept_cat_dom_sf"/>
</dbReference>
<accession>L0A3Z5</accession>
<dbReference type="PATRIC" id="fig|937777.3.peg.2684"/>
<dbReference type="PROSITE" id="PS51257">
    <property type="entry name" value="PROKAR_LIPOPROTEIN"/>
    <property type="match status" value="1"/>
</dbReference>
<comment type="cofactor">
    <cofactor evidence="1">
        <name>Zn(2+)</name>
        <dbReference type="ChEBI" id="CHEBI:29105"/>
    </cofactor>
    <text evidence="1">Binds 1 zinc ion per subunit.</text>
</comment>
<keyword evidence="1" id="KW-0645">Protease</keyword>
<dbReference type="Gene3D" id="3.40.390.10">
    <property type="entry name" value="Collagenase (Catalytic Domain)"/>
    <property type="match status" value="1"/>
</dbReference>
<comment type="caution">
    <text evidence="1">Lacks conserved residue(s) required for the propagation of feature annotation.</text>
</comment>
<feature type="domain" description="Peptidase M12A" evidence="3">
    <location>
        <begin position="141"/>
        <end position="361"/>
    </location>
</feature>
<name>L0A3Z5_DEIPD</name>
<evidence type="ECO:0000313" key="4">
    <source>
        <dbReference type="EMBL" id="AFZ68139.1"/>
    </source>
</evidence>
<dbReference type="eggNOG" id="COG3170">
    <property type="taxonomic scope" value="Bacteria"/>
</dbReference>
<dbReference type="GO" id="GO:0006508">
    <property type="term" value="P:proteolysis"/>
    <property type="evidence" value="ECO:0007669"/>
    <property type="project" value="UniProtKB-KW"/>
</dbReference>
<dbReference type="PRINTS" id="PR00480">
    <property type="entry name" value="ASTACIN"/>
</dbReference>
<feature type="signal peptide" evidence="2">
    <location>
        <begin position="1"/>
        <end position="23"/>
    </location>
</feature>
<dbReference type="Pfam" id="PF01400">
    <property type="entry name" value="Astacin"/>
    <property type="match status" value="1"/>
</dbReference>
<dbReference type="GO" id="GO:0004222">
    <property type="term" value="F:metalloendopeptidase activity"/>
    <property type="evidence" value="ECO:0007669"/>
    <property type="project" value="UniProtKB-UniRule"/>
</dbReference>
<evidence type="ECO:0000259" key="3">
    <source>
        <dbReference type="PROSITE" id="PS51864"/>
    </source>
</evidence>
<dbReference type="GO" id="GO:0008270">
    <property type="term" value="F:zinc ion binding"/>
    <property type="evidence" value="ECO:0007669"/>
    <property type="project" value="UniProtKB-UniRule"/>
</dbReference>
<dbReference type="InterPro" id="IPR001506">
    <property type="entry name" value="Peptidase_M12A"/>
</dbReference>
<feature type="binding site" evidence="1">
    <location>
        <position position="265"/>
    </location>
    <ligand>
        <name>Zn(2+)</name>
        <dbReference type="ChEBI" id="CHEBI:29105"/>
        <note>catalytic</note>
    </ligand>
</feature>
<dbReference type="OrthoDB" id="5117805at2"/>
<evidence type="ECO:0000256" key="1">
    <source>
        <dbReference type="PROSITE-ProRule" id="PRU01211"/>
    </source>
</evidence>
<gene>
    <name evidence="4" type="ordered locus">Deipe_2674</name>
</gene>
<dbReference type="AlphaFoldDB" id="L0A3Z5"/>
<feature type="active site" evidence="1">
    <location>
        <position position="256"/>
    </location>
</feature>
<proteinExistence type="predicted"/>
<dbReference type="HOGENOM" id="CLU_766678_0_0_0"/>
<feature type="binding site" evidence="1">
    <location>
        <position position="259"/>
    </location>
    <ligand>
        <name>Zn(2+)</name>
        <dbReference type="ChEBI" id="CHEBI:29105"/>
        <note>catalytic</note>
    </ligand>
</feature>
<keyword evidence="1" id="KW-0479">Metal-binding</keyword>
<dbReference type="SUPFAM" id="SSF55486">
    <property type="entry name" value="Metalloproteases ('zincins'), catalytic domain"/>
    <property type="match status" value="1"/>
</dbReference>
<evidence type="ECO:0000313" key="5">
    <source>
        <dbReference type="Proteomes" id="UP000010467"/>
    </source>
</evidence>
<keyword evidence="1" id="KW-0482">Metalloprotease</keyword>
<dbReference type="PANTHER" id="PTHR10127:SF850">
    <property type="entry name" value="METALLOENDOPEPTIDASE"/>
    <property type="match status" value="1"/>
</dbReference>
<dbReference type="PANTHER" id="PTHR10127">
    <property type="entry name" value="DISCOIDIN, CUB, EGF, LAMININ , AND ZINC METALLOPROTEASE DOMAIN CONTAINING"/>
    <property type="match status" value="1"/>
</dbReference>
<sequence>MPKKVKFSLALLMLALTIAGCGAAPTKLTSGVAIILNDGETHLSAQGELSPDQIAVVLKAAAGRATFQDGTEIEWENRAGTVFFTDDAGAGPISLLPQHLKAYQDHVRVAGQHDGRVATQGVGVTPYNKCNFWFLWCWSSSSYDSRWSAATIPYGYAPGTPADLRAEFEEAAGHWNASLKEYRDQYKPSGRFPRWVFNPRHPERVEVAFTNVGGKGSSAYGGESEFVGFGNTVGTQYLKINANPDFPRPLGLYLHEMGHVAGLLHEHQRCDRDEAITIKTDSVFPDRLNAFGKMCQSNYGSYTPYDYESVMHYPKKAFSRDGKDVIVAKPGARALGRSELMGLQLDLSEGDLRALVEMYSR</sequence>